<reference evidence="6" key="1">
    <citation type="journal article" date="2020" name="Nat. Commun.">
        <title>Genome assembly of wild tea tree DASZ reveals pedigree and selection history of tea varieties.</title>
        <authorList>
            <person name="Zhang W."/>
            <person name="Zhang Y."/>
            <person name="Qiu H."/>
            <person name="Guo Y."/>
            <person name="Wan H."/>
            <person name="Zhang X."/>
            <person name="Scossa F."/>
            <person name="Alseekh S."/>
            <person name="Zhang Q."/>
            <person name="Wang P."/>
            <person name="Xu L."/>
            <person name="Schmidt M.H."/>
            <person name="Jia X."/>
            <person name="Li D."/>
            <person name="Zhu A."/>
            <person name="Guo F."/>
            <person name="Chen W."/>
            <person name="Ni D."/>
            <person name="Usadel B."/>
            <person name="Fernie A.R."/>
            <person name="Wen W."/>
        </authorList>
    </citation>
    <scope>NUCLEOTIDE SEQUENCE [LARGE SCALE GENOMIC DNA]</scope>
    <source>
        <strain evidence="6">cv. G240</strain>
    </source>
</reference>
<evidence type="ECO:0000256" key="4">
    <source>
        <dbReference type="ARBA" id="ARBA00035274"/>
    </source>
</evidence>
<dbReference type="GO" id="GO:0006412">
    <property type="term" value="P:translation"/>
    <property type="evidence" value="ECO:0007669"/>
    <property type="project" value="InterPro"/>
</dbReference>
<comment type="caution">
    <text evidence="5">The sequence shown here is derived from an EMBL/GenBank/DDBJ whole genome shotgun (WGS) entry which is preliminary data.</text>
</comment>
<evidence type="ECO:0000313" key="5">
    <source>
        <dbReference type="EMBL" id="KAF5931849.1"/>
    </source>
</evidence>
<evidence type="ECO:0000256" key="2">
    <source>
        <dbReference type="ARBA" id="ARBA00022980"/>
    </source>
</evidence>
<keyword evidence="6" id="KW-1185">Reference proteome</keyword>
<dbReference type="InterPro" id="IPR000271">
    <property type="entry name" value="Ribosomal_bL34"/>
</dbReference>
<protein>
    <recommendedName>
        <fullName evidence="4">Large ribosomal subunit protein bL34m</fullName>
    </recommendedName>
</protein>
<keyword evidence="2" id="KW-0689">Ribosomal protein</keyword>
<organism evidence="5 6">
    <name type="scientific">Camellia sinensis</name>
    <name type="common">Tea plant</name>
    <name type="synonym">Thea sinensis</name>
    <dbReference type="NCBI Taxonomy" id="4442"/>
    <lineage>
        <taxon>Eukaryota</taxon>
        <taxon>Viridiplantae</taxon>
        <taxon>Streptophyta</taxon>
        <taxon>Embryophyta</taxon>
        <taxon>Tracheophyta</taxon>
        <taxon>Spermatophyta</taxon>
        <taxon>Magnoliopsida</taxon>
        <taxon>eudicotyledons</taxon>
        <taxon>Gunneridae</taxon>
        <taxon>Pentapetalae</taxon>
        <taxon>asterids</taxon>
        <taxon>Ericales</taxon>
        <taxon>Theaceae</taxon>
        <taxon>Camellia</taxon>
    </lineage>
</organism>
<dbReference type="Pfam" id="PF00468">
    <property type="entry name" value="Ribosomal_L34"/>
    <property type="match status" value="1"/>
</dbReference>
<dbReference type="FunFam" id="1.10.287.3980:FF:000001">
    <property type="entry name" value="Mitochondrial ribosomal protein L34"/>
    <property type="match status" value="1"/>
</dbReference>
<dbReference type="GO" id="GO:0003735">
    <property type="term" value="F:structural constituent of ribosome"/>
    <property type="evidence" value="ECO:0007669"/>
    <property type="project" value="InterPro"/>
</dbReference>
<evidence type="ECO:0000313" key="6">
    <source>
        <dbReference type="Proteomes" id="UP000593564"/>
    </source>
</evidence>
<name>A0A7J7FU86_CAMSI</name>
<reference evidence="5 6" key="2">
    <citation type="submission" date="2020-07" db="EMBL/GenBank/DDBJ databases">
        <title>Genome assembly of wild tea tree DASZ reveals pedigree and selection history of tea varieties.</title>
        <authorList>
            <person name="Zhang W."/>
        </authorList>
    </citation>
    <scope>NUCLEOTIDE SEQUENCE [LARGE SCALE GENOMIC DNA]</scope>
    <source>
        <strain evidence="6">cv. G240</strain>
        <tissue evidence="5">Leaf</tissue>
    </source>
</reference>
<dbReference type="EMBL" id="JACBKZ010000014">
    <property type="protein sequence ID" value="KAF5931849.1"/>
    <property type="molecule type" value="Genomic_DNA"/>
</dbReference>
<dbReference type="Proteomes" id="UP000593564">
    <property type="component" value="Unassembled WGS sequence"/>
</dbReference>
<sequence>MASKTLVRTGASLMNRLLNPLLQQQQKNTSSNHLIASSCLEITPMIFPPSLSKFQTSLNFPHNDSDPLKRLSCDGFLYPSGLPSLRFFLPDVDGPSSSDPMLLFPKRTYQPSVIKRKRTHGFLARKATKGGRRVIARRIAKGRSRITA</sequence>
<dbReference type="Gene3D" id="1.10.287.3980">
    <property type="match status" value="1"/>
</dbReference>
<dbReference type="PROSITE" id="PS00784">
    <property type="entry name" value="RIBOSOMAL_L34"/>
    <property type="match status" value="1"/>
</dbReference>
<dbReference type="InterPro" id="IPR020939">
    <property type="entry name" value="Ribosomal_bL34_CS"/>
</dbReference>
<dbReference type="HAMAP" id="MF_00391">
    <property type="entry name" value="Ribosomal_bL34"/>
    <property type="match status" value="1"/>
</dbReference>
<dbReference type="PANTHER" id="PTHR14503">
    <property type="entry name" value="MITOCHONDRIAL RIBOSOMAL PROTEIN 34 FAMILY MEMBER"/>
    <property type="match status" value="1"/>
</dbReference>
<accession>A0A7J7FU86</accession>
<evidence type="ECO:0000256" key="3">
    <source>
        <dbReference type="ARBA" id="ARBA00023274"/>
    </source>
</evidence>
<dbReference type="GO" id="GO:0005762">
    <property type="term" value="C:mitochondrial large ribosomal subunit"/>
    <property type="evidence" value="ECO:0007669"/>
    <property type="project" value="TreeGrafter"/>
</dbReference>
<dbReference type="PANTHER" id="PTHR14503:SF12">
    <property type="entry name" value="RIBOSOMAL PROTEIN L34"/>
    <property type="match status" value="1"/>
</dbReference>
<keyword evidence="3" id="KW-0687">Ribonucleoprotein</keyword>
<dbReference type="AlphaFoldDB" id="A0A7J7FU86"/>
<comment type="similarity">
    <text evidence="1">Belongs to the bacterial ribosomal protein bL34 family.</text>
</comment>
<evidence type="ECO:0000256" key="1">
    <source>
        <dbReference type="ARBA" id="ARBA00010111"/>
    </source>
</evidence>
<proteinExistence type="inferred from homology"/>
<dbReference type="NCBIfam" id="TIGR01030">
    <property type="entry name" value="rpmH_bact"/>
    <property type="match status" value="1"/>
</dbReference>
<gene>
    <name evidence="5" type="ORF">HYC85_028020</name>
</gene>